<gene>
    <name evidence="3" type="primary">LOC112680822</name>
</gene>
<dbReference type="AlphaFoldDB" id="A0A8B8F8Y8"/>
<dbReference type="GeneID" id="112680822"/>
<name>A0A8B8F8Y8_9HEMI</name>
<dbReference type="InterPro" id="IPR029526">
    <property type="entry name" value="PGBD"/>
</dbReference>
<protein>
    <submittedName>
        <fullName evidence="3">PiggyBac transposable element-derived protein 4-like</fullName>
    </submittedName>
</protein>
<feature type="domain" description="PiggyBac transposable element-derived protein" evidence="1">
    <location>
        <begin position="1"/>
        <end position="217"/>
    </location>
</feature>
<dbReference type="PANTHER" id="PTHR46599">
    <property type="entry name" value="PIGGYBAC TRANSPOSABLE ELEMENT-DERIVED PROTEIN 4"/>
    <property type="match status" value="1"/>
</dbReference>
<evidence type="ECO:0000313" key="3">
    <source>
        <dbReference type="RefSeq" id="XP_025406822.1"/>
    </source>
</evidence>
<evidence type="ECO:0000259" key="1">
    <source>
        <dbReference type="Pfam" id="PF13843"/>
    </source>
</evidence>
<proteinExistence type="predicted"/>
<sequence length="220" mass="25169">MSLARFNFLVSCLRFDSKDTRENIRLITKFAPISEVWEILIKNCETLYKPSSYLTIDEQLVGFRGRCPFKMYIPSKPNKYGVKIIMMCDNETKYMISALPYCGKGTVPTNEPAANYFVERLISSVKGSNRNITMVNLSTSVPLTQKLLADYELTVIGTIKRNKREFPNEFIDLKYINRKAYSSLFLFANNLVAVSFKAKPDKLVTLISSLHDDNTIDETN</sequence>
<dbReference type="PANTHER" id="PTHR46599:SF6">
    <property type="entry name" value="DUAL SPECIFICITY PHOSPHATASE 26"/>
    <property type="match status" value="1"/>
</dbReference>
<dbReference type="Proteomes" id="UP000694846">
    <property type="component" value="Unplaced"/>
</dbReference>
<organism evidence="2 3">
    <name type="scientific">Sipha flava</name>
    <name type="common">yellow sugarcane aphid</name>
    <dbReference type="NCBI Taxonomy" id="143950"/>
    <lineage>
        <taxon>Eukaryota</taxon>
        <taxon>Metazoa</taxon>
        <taxon>Ecdysozoa</taxon>
        <taxon>Arthropoda</taxon>
        <taxon>Hexapoda</taxon>
        <taxon>Insecta</taxon>
        <taxon>Pterygota</taxon>
        <taxon>Neoptera</taxon>
        <taxon>Paraneoptera</taxon>
        <taxon>Hemiptera</taxon>
        <taxon>Sternorrhyncha</taxon>
        <taxon>Aphidomorpha</taxon>
        <taxon>Aphidoidea</taxon>
        <taxon>Aphididae</taxon>
        <taxon>Sipha</taxon>
    </lineage>
</organism>
<evidence type="ECO:0000313" key="2">
    <source>
        <dbReference type="Proteomes" id="UP000694846"/>
    </source>
</evidence>
<dbReference type="Pfam" id="PF13843">
    <property type="entry name" value="DDE_Tnp_1_7"/>
    <property type="match status" value="1"/>
</dbReference>
<reference evidence="3" key="1">
    <citation type="submission" date="2025-08" db="UniProtKB">
        <authorList>
            <consortium name="RefSeq"/>
        </authorList>
    </citation>
    <scope>IDENTIFICATION</scope>
    <source>
        <tissue evidence="3">Whole body</tissue>
    </source>
</reference>
<dbReference type="OrthoDB" id="6626671at2759"/>
<dbReference type="RefSeq" id="XP_025406822.1">
    <property type="nucleotide sequence ID" value="XM_025551037.1"/>
</dbReference>
<keyword evidence="2" id="KW-1185">Reference proteome</keyword>
<accession>A0A8B8F8Y8</accession>